<evidence type="ECO:0000313" key="3">
    <source>
        <dbReference type="Proteomes" id="UP000499080"/>
    </source>
</evidence>
<comment type="caution">
    <text evidence="2">The sequence shown here is derived from an EMBL/GenBank/DDBJ whole genome shotgun (WGS) entry which is preliminary data.</text>
</comment>
<dbReference type="OrthoDB" id="411823at2759"/>
<sequence length="433" mass="49349">MLGVILDDQLNGLPHINQTGEKMIRILNRLTIAKHKRGLSGKVLKVLYKRTLERILVYAAPAWWTGSNAQTSKLLSIQRKVLLAVTGAFRTTSTLALQTSSGIEPLDLVCAQETAWYHIKKSCVDTSFCSSGRFQMERTLPVFLRVPSSWTLVQWDRIPTFQDLVIFTDGSKINGQVGAAFCTFNKGAVQEHQYRLDDHCSVFQAEAVAIKEAIKWAARHFPQSNCNIHTDSLSVLMALQNPLLKNDQILWIRSNLNDKIALHWVKAHIGIEGNEAADRAAKNATTKPAIDIHLGIPQNTIRSHLKELLQKEWQKRWDDREAKGRFTHAIFPSVSRTRCIFNKYDIQAVSNHGLCPQFLRRFNLRNCSCRCGEDNLDDIHHYIYRCPLLGHLRERIKPSTPILSILSHPALREEMRSLLKTVFGNERDIFQDN</sequence>
<dbReference type="Gene3D" id="3.30.420.10">
    <property type="entry name" value="Ribonuclease H-like superfamily/Ribonuclease H"/>
    <property type="match status" value="1"/>
</dbReference>
<organism evidence="2 3">
    <name type="scientific">Araneus ventricosus</name>
    <name type="common">Orbweaver spider</name>
    <name type="synonym">Epeira ventricosa</name>
    <dbReference type="NCBI Taxonomy" id="182803"/>
    <lineage>
        <taxon>Eukaryota</taxon>
        <taxon>Metazoa</taxon>
        <taxon>Ecdysozoa</taxon>
        <taxon>Arthropoda</taxon>
        <taxon>Chelicerata</taxon>
        <taxon>Arachnida</taxon>
        <taxon>Araneae</taxon>
        <taxon>Araneomorphae</taxon>
        <taxon>Entelegynae</taxon>
        <taxon>Araneoidea</taxon>
        <taxon>Araneidae</taxon>
        <taxon>Araneus</taxon>
    </lineage>
</organism>
<gene>
    <name evidence="2" type="ORF">AVEN_146806_1</name>
</gene>
<dbReference type="Proteomes" id="UP000499080">
    <property type="component" value="Unassembled WGS sequence"/>
</dbReference>
<evidence type="ECO:0000313" key="2">
    <source>
        <dbReference type="EMBL" id="GBN95193.1"/>
    </source>
</evidence>
<protein>
    <recommendedName>
        <fullName evidence="1">RNase H type-1 domain-containing protein</fullName>
    </recommendedName>
</protein>
<feature type="domain" description="RNase H type-1" evidence="1">
    <location>
        <begin position="160"/>
        <end position="286"/>
    </location>
</feature>
<dbReference type="CDD" id="cd09276">
    <property type="entry name" value="Rnase_HI_RT_non_LTR"/>
    <property type="match status" value="1"/>
</dbReference>
<name>A0A4Y2T5X3_ARAVE</name>
<dbReference type="EMBL" id="BGPR01025911">
    <property type="protein sequence ID" value="GBN95193.1"/>
    <property type="molecule type" value="Genomic_DNA"/>
</dbReference>
<dbReference type="GO" id="GO:0003676">
    <property type="term" value="F:nucleic acid binding"/>
    <property type="evidence" value="ECO:0007669"/>
    <property type="project" value="InterPro"/>
</dbReference>
<dbReference type="Pfam" id="PF00075">
    <property type="entry name" value="RNase_H"/>
    <property type="match status" value="1"/>
</dbReference>
<dbReference type="PROSITE" id="PS50879">
    <property type="entry name" value="RNASE_H_1"/>
    <property type="match status" value="1"/>
</dbReference>
<dbReference type="InterPro" id="IPR012337">
    <property type="entry name" value="RNaseH-like_sf"/>
</dbReference>
<accession>A0A4Y2T5X3</accession>
<proteinExistence type="predicted"/>
<evidence type="ECO:0000259" key="1">
    <source>
        <dbReference type="PROSITE" id="PS50879"/>
    </source>
</evidence>
<reference evidence="2 3" key="1">
    <citation type="journal article" date="2019" name="Sci. Rep.">
        <title>Orb-weaving spider Araneus ventricosus genome elucidates the spidroin gene catalogue.</title>
        <authorList>
            <person name="Kono N."/>
            <person name="Nakamura H."/>
            <person name="Ohtoshi R."/>
            <person name="Moran D.A.P."/>
            <person name="Shinohara A."/>
            <person name="Yoshida Y."/>
            <person name="Fujiwara M."/>
            <person name="Mori M."/>
            <person name="Tomita M."/>
            <person name="Arakawa K."/>
        </authorList>
    </citation>
    <scope>NUCLEOTIDE SEQUENCE [LARGE SCALE GENOMIC DNA]</scope>
</reference>
<dbReference type="GO" id="GO:0004523">
    <property type="term" value="F:RNA-DNA hybrid ribonuclease activity"/>
    <property type="evidence" value="ECO:0007669"/>
    <property type="project" value="InterPro"/>
</dbReference>
<dbReference type="InterPro" id="IPR002156">
    <property type="entry name" value="RNaseH_domain"/>
</dbReference>
<dbReference type="InterPro" id="IPR036397">
    <property type="entry name" value="RNaseH_sf"/>
</dbReference>
<keyword evidence="3" id="KW-1185">Reference proteome</keyword>
<dbReference type="SUPFAM" id="SSF53098">
    <property type="entry name" value="Ribonuclease H-like"/>
    <property type="match status" value="1"/>
</dbReference>
<dbReference type="AlphaFoldDB" id="A0A4Y2T5X3"/>